<name>Q1Q4Q6_KUEST</name>
<sequence>MNLPNADQAQVDRKKITEYLLCTSHPDGSNKAVFLSQFGFTLENWRILAESLRKHGATYNVVKVVESEYGTRYSVDGLLETPDSRNPYIRTVWIIEKKSTTPRLITAHPK</sequence>
<organism evidence="2">
    <name type="scientific">Kuenenia stuttgartiensis</name>
    <dbReference type="NCBI Taxonomy" id="174633"/>
    <lineage>
        <taxon>Bacteria</taxon>
        <taxon>Pseudomonadati</taxon>
        <taxon>Planctomycetota</taxon>
        <taxon>Candidatus Brocadiia</taxon>
        <taxon>Candidatus Brocadiales</taxon>
        <taxon>Candidatus Brocadiaceae</taxon>
        <taxon>Candidatus Kuenenia</taxon>
    </lineage>
</organism>
<dbReference type="RefSeq" id="WP_099323799.1">
    <property type="nucleotide sequence ID" value="NZ_CP049055.1"/>
</dbReference>
<evidence type="ECO:0000259" key="1">
    <source>
        <dbReference type="Pfam" id="PF21814"/>
    </source>
</evidence>
<reference evidence="2" key="2">
    <citation type="submission" date="2006-01" db="EMBL/GenBank/DDBJ databases">
        <authorList>
            <person name="Genoscope"/>
        </authorList>
    </citation>
    <scope>NUCLEOTIDE SEQUENCE</scope>
</reference>
<reference evidence="5" key="4">
    <citation type="submission" date="2017-10" db="EMBL/GenBank/DDBJ databases">
        <authorList>
            <person name="Frank J."/>
        </authorList>
    </citation>
    <scope>NUCLEOTIDE SEQUENCE [LARGE SCALE GENOMIC DNA]</scope>
</reference>
<feature type="domain" description="DUF6883" evidence="1">
    <location>
        <begin position="3"/>
        <end position="110"/>
    </location>
</feature>
<evidence type="ECO:0000313" key="4">
    <source>
        <dbReference type="EMBL" id="SOH02894.1"/>
    </source>
</evidence>
<evidence type="ECO:0000313" key="5">
    <source>
        <dbReference type="Proteomes" id="UP000221734"/>
    </source>
</evidence>
<dbReference type="EMBL" id="LT934425">
    <property type="protein sequence ID" value="SOH02894.1"/>
    <property type="molecule type" value="Genomic_DNA"/>
</dbReference>
<dbReference type="EMBL" id="CP049055">
    <property type="protein sequence ID" value="QII12617.1"/>
    <property type="molecule type" value="Genomic_DNA"/>
</dbReference>
<proteinExistence type="predicted"/>
<dbReference type="AlphaFoldDB" id="Q1Q4Q6"/>
<reference evidence="3 6" key="5">
    <citation type="submission" date="2020-02" db="EMBL/GenBank/DDBJ databases">
        <title>Newly sequenced genome of strain CSTR1 showed variability in Candidatus Kuenenia stuttgartiensis genomes.</title>
        <authorList>
            <person name="Ding C."/>
            <person name="Adrian L."/>
        </authorList>
    </citation>
    <scope>NUCLEOTIDE SEQUENCE [LARGE SCALE GENOMIC DNA]</scope>
    <source>
        <strain evidence="3 6">CSTR1</strain>
    </source>
</reference>
<evidence type="ECO:0000313" key="3">
    <source>
        <dbReference type="EMBL" id="QII12617.1"/>
    </source>
</evidence>
<dbReference type="EMBL" id="CT573071">
    <property type="protein sequence ID" value="CAJ74989.1"/>
    <property type="molecule type" value="Genomic_DNA"/>
</dbReference>
<dbReference type="KEGG" id="kst:KSMBR1_0378"/>
<evidence type="ECO:0000313" key="2">
    <source>
        <dbReference type="EMBL" id="CAJ74989.1"/>
    </source>
</evidence>
<evidence type="ECO:0000313" key="6">
    <source>
        <dbReference type="Proteomes" id="UP000501926"/>
    </source>
</evidence>
<keyword evidence="5" id="KW-1185">Reference proteome</keyword>
<protein>
    <recommendedName>
        <fullName evidence="1">DUF6883 domain-containing protein</fullName>
    </recommendedName>
</protein>
<dbReference type="Proteomes" id="UP000221734">
    <property type="component" value="Chromosome Kuenenia_stuttgartiensis_MBR1"/>
</dbReference>
<accession>Q1Q4Q6</accession>
<gene>
    <name evidence="3" type="ORF">KsCSTR_32380</name>
    <name evidence="4" type="ORF">KSMBR1_0378</name>
    <name evidence="2" type="ORF">kuste4227</name>
</gene>
<dbReference type="Pfam" id="PF21814">
    <property type="entry name" value="DUF6883"/>
    <property type="match status" value="1"/>
</dbReference>
<dbReference type="OrthoDB" id="277917at2"/>
<reference evidence="2" key="1">
    <citation type="journal article" date="2006" name="Nature">
        <title>Deciphering the evolution and metabolism of an anammox bacterium from a community genome.</title>
        <authorList>
            <person name="Strous M."/>
            <person name="Pelletier E."/>
            <person name="Mangenot S."/>
            <person name="Rattei T."/>
            <person name="Lehner A."/>
            <person name="Taylor M.W."/>
            <person name="Horn M."/>
            <person name="Daims H."/>
            <person name="Bartol-Mavel D."/>
            <person name="Wincker P."/>
            <person name="Barbe V."/>
            <person name="Fonknechten N."/>
            <person name="Vallenet D."/>
            <person name="Segurens B."/>
            <person name="Schenowitz-Truong C."/>
            <person name="Medigue C."/>
            <person name="Collingro A."/>
            <person name="Snel B."/>
            <person name="Dutilh B.E."/>
            <person name="OpDenCamp H.J.M."/>
            <person name="vanDerDrift C."/>
            <person name="Cirpus I."/>
            <person name="vanDePas-Schoonen K.T."/>
            <person name="Harhangi H.R."/>
            <person name="vanNiftrik L."/>
            <person name="Schmid M."/>
            <person name="Keltjens J."/>
            <person name="vanDeVossenberg J."/>
            <person name="Kartal B."/>
            <person name="Meier H."/>
            <person name="Frishman D."/>
            <person name="Huynen M.A."/>
            <person name="Mewes H."/>
            <person name="Weissenbach J."/>
            <person name="Jetten M.S.M."/>
            <person name="Wagner M."/>
            <person name="LePaslier D."/>
        </authorList>
    </citation>
    <scope>NUCLEOTIDE SEQUENCE</scope>
</reference>
<reference evidence="4" key="3">
    <citation type="submission" date="2017-10" db="EMBL/GenBank/DDBJ databases">
        <authorList>
            <person name="Banno H."/>
            <person name="Chua N.-H."/>
        </authorList>
    </citation>
    <scope>NUCLEOTIDE SEQUENCE [LARGE SCALE GENOMIC DNA]</scope>
    <source>
        <strain evidence="4">Kuenenia_mbr1_ru-nijmegen</strain>
    </source>
</reference>
<dbReference type="Proteomes" id="UP000501926">
    <property type="component" value="Chromosome"/>
</dbReference>
<dbReference type="InterPro" id="IPR049250">
    <property type="entry name" value="DUF6883"/>
</dbReference>